<keyword evidence="1" id="KW-0413">Isomerase</keyword>
<accession>A0A381N0P5</accession>
<dbReference type="FunFam" id="1.20.120.420:FF:000003">
    <property type="entry name" value="Methylthioribose-1-phosphate isomerase"/>
    <property type="match status" value="1"/>
</dbReference>
<dbReference type="InterPro" id="IPR000649">
    <property type="entry name" value="IF-2B-related"/>
</dbReference>
<dbReference type="Pfam" id="PF01008">
    <property type="entry name" value="IF-2B"/>
    <property type="match status" value="1"/>
</dbReference>
<reference evidence="2" key="1">
    <citation type="submission" date="2018-05" db="EMBL/GenBank/DDBJ databases">
        <authorList>
            <person name="Lanie J.A."/>
            <person name="Ng W.-L."/>
            <person name="Kazmierczak K.M."/>
            <person name="Andrzejewski T.M."/>
            <person name="Davidsen T.M."/>
            <person name="Wayne K.J."/>
            <person name="Tettelin H."/>
            <person name="Glass J.I."/>
            <person name="Rusch D."/>
            <person name="Podicherti R."/>
            <person name="Tsui H.-C.T."/>
            <person name="Winkler M.E."/>
        </authorList>
    </citation>
    <scope>NUCLEOTIDE SEQUENCE</scope>
</reference>
<evidence type="ECO:0008006" key="3">
    <source>
        <dbReference type="Google" id="ProtNLM"/>
    </source>
</evidence>
<dbReference type="InterPro" id="IPR005251">
    <property type="entry name" value="IF-M1Pi"/>
</dbReference>
<dbReference type="FunFam" id="3.40.50.10470:FF:000006">
    <property type="entry name" value="Methylthioribose-1-phosphate isomerase"/>
    <property type="match status" value="1"/>
</dbReference>
<dbReference type="InterPro" id="IPR037171">
    <property type="entry name" value="NagB/RpiA_transferase-like"/>
</dbReference>
<dbReference type="SUPFAM" id="SSF100950">
    <property type="entry name" value="NagB/RpiA/CoA transferase-like"/>
    <property type="match status" value="1"/>
</dbReference>
<organism evidence="2">
    <name type="scientific">marine metagenome</name>
    <dbReference type="NCBI Taxonomy" id="408172"/>
    <lineage>
        <taxon>unclassified sequences</taxon>
        <taxon>metagenomes</taxon>
        <taxon>ecological metagenomes</taxon>
    </lineage>
</organism>
<protein>
    <recommendedName>
        <fullName evidence="3">S-methyl-5-thioribose-1-phosphate isomerase</fullName>
    </recommendedName>
</protein>
<dbReference type="PANTHER" id="PTHR43475">
    <property type="entry name" value="METHYLTHIORIBOSE-1-PHOSPHATE ISOMERASE"/>
    <property type="match status" value="1"/>
</dbReference>
<dbReference type="InterPro" id="IPR011559">
    <property type="entry name" value="Initiation_fac_2B_a/b/d"/>
</dbReference>
<evidence type="ECO:0000256" key="1">
    <source>
        <dbReference type="ARBA" id="ARBA00023235"/>
    </source>
</evidence>
<dbReference type="NCBIfam" id="TIGR00524">
    <property type="entry name" value="eIF-2B_rel"/>
    <property type="match status" value="1"/>
</dbReference>
<feature type="non-terminal residue" evidence="2">
    <location>
        <position position="1"/>
    </location>
</feature>
<dbReference type="InterPro" id="IPR027363">
    <property type="entry name" value="M1Pi_N"/>
</dbReference>
<dbReference type="NCBIfam" id="NF004326">
    <property type="entry name" value="PRK05720.1"/>
    <property type="match status" value="1"/>
</dbReference>
<dbReference type="NCBIfam" id="TIGR00512">
    <property type="entry name" value="salvage_mtnA"/>
    <property type="match status" value="1"/>
</dbReference>
<gene>
    <name evidence="2" type="ORF">METZ01_LOCUS913</name>
</gene>
<dbReference type="PANTHER" id="PTHR43475:SF1">
    <property type="entry name" value="METHYLTHIORIBOSE-1-PHOSPHATE ISOMERASE"/>
    <property type="match status" value="1"/>
</dbReference>
<dbReference type="Gene3D" id="3.40.50.10470">
    <property type="entry name" value="Translation initiation factor eif-2b, domain 2"/>
    <property type="match status" value="1"/>
</dbReference>
<dbReference type="GO" id="GO:0019509">
    <property type="term" value="P:L-methionine salvage from methylthioadenosine"/>
    <property type="evidence" value="ECO:0007669"/>
    <property type="project" value="TreeGrafter"/>
</dbReference>
<evidence type="ECO:0000313" key="2">
    <source>
        <dbReference type="EMBL" id="SUZ48059.1"/>
    </source>
</evidence>
<name>A0A381N0P5_9ZZZZ</name>
<dbReference type="AlphaFoldDB" id="A0A381N0P5"/>
<dbReference type="EMBL" id="UINC01000049">
    <property type="protein sequence ID" value="SUZ48059.1"/>
    <property type="molecule type" value="Genomic_DNA"/>
</dbReference>
<dbReference type="InterPro" id="IPR042529">
    <property type="entry name" value="IF_2B-like_C"/>
</dbReference>
<dbReference type="Gene3D" id="1.20.120.420">
    <property type="entry name" value="translation initiation factor eif-2b, domain 1"/>
    <property type="match status" value="1"/>
</dbReference>
<dbReference type="GO" id="GO:0046523">
    <property type="term" value="F:S-methyl-5-thioribose-1-phosphate isomerase activity"/>
    <property type="evidence" value="ECO:0007669"/>
    <property type="project" value="TreeGrafter"/>
</dbReference>
<sequence>VTGERTDPYPPTVEYVDGAVVLLDQTALPEAERYVRCEGWQRVAQAIVDLEVRGAPAIGITAAFGLALAAEGSQAGSADGLLAELGEVAEALVATRPTAVNLAWAVESVLGEARGAAGGRTDDVRRAVVGCAQRLAAEDLATCRAIGDAGAPLLVGIDEVITHCNAGALATVGYGTALGVIRSAHLDNPDLHVWADETRPVFQGARLTAFELGRDGIACTVIADGAAASVLRGGGVGAAIVGADRIAANGDVANKIGTYGLAVAARHHGVPFYVAAPLSTIDPDTGDGSAIEIEQRPGAEVAEYRGSAITPAGAAVHNPAFDVTPADLVDAIITEAGVLRAPYGPAIEAALGGRGTKAGG</sequence>
<dbReference type="HAMAP" id="MF_01678">
    <property type="entry name" value="Salvage_MtnA"/>
    <property type="match status" value="1"/>
</dbReference>
<proteinExistence type="inferred from homology"/>